<proteinExistence type="predicted"/>
<gene>
    <name evidence="1" type="ORF">SINV_13071</name>
</gene>
<organism>
    <name type="scientific">Solenopsis invicta</name>
    <name type="common">Red imported fire ant</name>
    <name type="synonym">Solenopsis wagneri</name>
    <dbReference type="NCBI Taxonomy" id="13686"/>
    <lineage>
        <taxon>Eukaryota</taxon>
        <taxon>Metazoa</taxon>
        <taxon>Ecdysozoa</taxon>
        <taxon>Arthropoda</taxon>
        <taxon>Hexapoda</taxon>
        <taxon>Insecta</taxon>
        <taxon>Pterygota</taxon>
        <taxon>Neoptera</taxon>
        <taxon>Endopterygota</taxon>
        <taxon>Hymenoptera</taxon>
        <taxon>Apocrita</taxon>
        <taxon>Aculeata</taxon>
        <taxon>Formicoidea</taxon>
        <taxon>Formicidae</taxon>
        <taxon>Myrmicinae</taxon>
        <taxon>Solenopsis</taxon>
    </lineage>
</organism>
<dbReference type="AlphaFoldDB" id="E9J4M8"/>
<reference evidence="1" key="1">
    <citation type="journal article" date="2011" name="Proc. Natl. Acad. Sci. U.S.A.">
        <title>The genome of the fire ant Solenopsis invicta.</title>
        <authorList>
            <person name="Wurm Y."/>
            <person name="Wang J."/>
            <person name="Riba-Grognuz O."/>
            <person name="Corona M."/>
            <person name="Nygaard S."/>
            <person name="Hunt B.G."/>
            <person name="Ingram K.K."/>
            <person name="Falquet L."/>
            <person name="Nipitwattanaphon M."/>
            <person name="Gotzek D."/>
            <person name="Dijkstra M.B."/>
            <person name="Oettler J."/>
            <person name="Comtesse F."/>
            <person name="Shih C.J."/>
            <person name="Wu W.J."/>
            <person name="Yang C.C."/>
            <person name="Thomas J."/>
            <person name="Beaudoing E."/>
            <person name="Pradervand S."/>
            <person name="Flegel V."/>
            <person name="Cook E.D."/>
            <person name="Fabbretti R."/>
            <person name="Stockinger H."/>
            <person name="Long L."/>
            <person name="Farmerie W.G."/>
            <person name="Oakey J."/>
            <person name="Boomsma J.J."/>
            <person name="Pamilo P."/>
            <person name="Yi S.V."/>
            <person name="Heinze J."/>
            <person name="Goodisman M.A."/>
            <person name="Farinelli L."/>
            <person name="Harshman K."/>
            <person name="Hulo N."/>
            <person name="Cerutti L."/>
            <person name="Xenarios I."/>
            <person name="Shoemaker D."/>
            <person name="Keller L."/>
        </authorList>
    </citation>
    <scope>NUCLEOTIDE SEQUENCE [LARGE SCALE GENOMIC DNA]</scope>
</reference>
<accession>E9J4M8</accession>
<sequence>KINDNEESDDHVLANELVEENAYANLISNEFRLRPVKDILQECVAGQRIMKAYARQKELSKKTRNKICDMVVTDVENRLGRLSNESADKIANLIVADFPTEVSTRGKILNLWRNRRLATKKLENTMNLTHSTSNSDENKDPEAQDSILWLQNNQMPWELVLQHWHNTFNIRQVNIEQSKENTLYDIFTTWSILKHPHGYSLIIDDFKRMALNEETLTIDKWNTFFHRLTNCVKPNQKDDQLQFLMETLQDTNINEVQIFPHFPKKMYVL</sequence>
<evidence type="ECO:0000313" key="1">
    <source>
        <dbReference type="EMBL" id="EFZ12226.1"/>
    </source>
</evidence>
<dbReference type="OMA" id="MAHINQC"/>
<feature type="non-terminal residue" evidence="1">
    <location>
        <position position="269"/>
    </location>
</feature>
<name>E9J4M8_SOLIN</name>
<feature type="non-terminal residue" evidence="1">
    <location>
        <position position="1"/>
    </location>
</feature>
<protein>
    <submittedName>
        <fullName evidence="1">Uncharacterized protein</fullName>
    </submittedName>
</protein>
<dbReference type="EMBL" id="GL768108">
    <property type="protein sequence ID" value="EFZ12226.1"/>
    <property type="molecule type" value="Genomic_DNA"/>
</dbReference>
<dbReference type="HOGENOM" id="CLU_1036567_0_0_1"/>